<dbReference type="AlphaFoldDB" id="A0AAD9NW61"/>
<feature type="compositionally biased region" description="Polar residues" evidence="1">
    <location>
        <begin position="200"/>
        <end position="211"/>
    </location>
</feature>
<feature type="compositionally biased region" description="Low complexity" evidence="1">
    <location>
        <begin position="190"/>
        <end position="199"/>
    </location>
</feature>
<proteinExistence type="predicted"/>
<evidence type="ECO:0000256" key="1">
    <source>
        <dbReference type="SAM" id="MobiDB-lite"/>
    </source>
</evidence>
<name>A0AAD9NW61_RIDPI</name>
<accession>A0AAD9NW61</accession>
<evidence type="ECO:0000313" key="2">
    <source>
        <dbReference type="EMBL" id="KAK2182379.1"/>
    </source>
</evidence>
<keyword evidence="3" id="KW-1185">Reference proteome</keyword>
<gene>
    <name evidence="2" type="ORF">NP493_355g02002</name>
</gene>
<feature type="region of interest" description="Disordered" evidence="1">
    <location>
        <begin position="223"/>
        <end position="281"/>
    </location>
</feature>
<feature type="region of interest" description="Disordered" evidence="1">
    <location>
        <begin position="315"/>
        <end position="337"/>
    </location>
</feature>
<sequence length="614" mass="65935">MCSKFIITLLSTVFYSNRGIFHLSVCCREGIAATASIQQATTTAELNVQFHTETWQPNQGVTEQTDVAYSTPRDSQLHGRLDIHNTTEVTQRSTITKVPGSTMSQKSQSESETLSSTTQALDGTRNDTTDVTNSDTETLMSSTEAFVTNVVSSARAMTVTSVTDVASPTTAVTYVESTTHVVSSSNVSSTKYNVSTTSSDSNISIPNVSPTNVKSNLNVTLPNESSSDIVSSTNDHSQMMDSVTSSLTSNVRMDDNDTVSLKPVSQIETETQDSVTETESDDIYTEATQTSKLDDAFDSQTSASVASNHVTPTLRTVESRSSTMLTSPSANVHKSKTAGPVTSVAIATTSSSFDVFHPPTTGFGGFSRSTSVTMDTSAVVTTTDNSLAETSLIETTTVATVDPSKAPPARGEGNESIMAPSASASTVLTSRKPPTTVSILDKFKKPPKTRLEIKIADSIPTRVAALPTEKSPNSKNPIKSPDAPPVKHTTPAISTTTPSATPTPTPWVPTVYVTLGLKMSWGEFCTNFREFQEIIAKLLMVEMKKPVKPDQVRLLENAHCAARTARSVQIAVGVYVFNPKGIYDFEMSNVLVRLIQDDQNRRFVGSSFEDKVSE</sequence>
<feature type="compositionally biased region" description="Polar residues" evidence="1">
    <location>
        <begin position="315"/>
        <end position="332"/>
    </location>
</feature>
<dbReference type="EMBL" id="JAODUO010000356">
    <property type="protein sequence ID" value="KAK2182379.1"/>
    <property type="molecule type" value="Genomic_DNA"/>
</dbReference>
<feature type="compositionally biased region" description="Polar residues" evidence="1">
    <location>
        <begin position="266"/>
        <end position="275"/>
    </location>
</feature>
<comment type="caution">
    <text evidence="2">The sequence shown here is derived from an EMBL/GenBank/DDBJ whole genome shotgun (WGS) entry which is preliminary data.</text>
</comment>
<feature type="region of interest" description="Disordered" evidence="1">
    <location>
        <begin position="402"/>
        <end position="430"/>
    </location>
</feature>
<organism evidence="2 3">
    <name type="scientific">Ridgeia piscesae</name>
    <name type="common">Tubeworm</name>
    <dbReference type="NCBI Taxonomy" id="27915"/>
    <lineage>
        <taxon>Eukaryota</taxon>
        <taxon>Metazoa</taxon>
        <taxon>Spiralia</taxon>
        <taxon>Lophotrochozoa</taxon>
        <taxon>Annelida</taxon>
        <taxon>Polychaeta</taxon>
        <taxon>Sedentaria</taxon>
        <taxon>Canalipalpata</taxon>
        <taxon>Sabellida</taxon>
        <taxon>Siboglinidae</taxon>
        <taxon>Ridgeia</taxon>
    </lineage>
</organism>
<feature type="region of interest" description="Disordered" evidence="1">
    <location>
        <begin position="467"/>
        <end position="501"/>
    </location>
</feature>
<feature type="compositionally biased region" description="Polar residues" evidence="1">
    <location>
        <begin position="90"/>
        <end position="103"/>
    </location>
</feature>
<feature type="region of interest" description="Disordered" evidence="1">
    <location>
        <begin position="90"/>
        <end position="136"/>
    </location>
</feature>
<feature type="compositionally biased region" description="Polar residues" evidence="1">
    <location>
        <begin position="223"/>
        <end position="251"/>
    </location>
</feature>
<feature type="compositionally biased region" description="Low complexity" evidence="1">
    <location>
        <begin position="104"/>
        <end position="119"/>
    </location>
</feature>
<feature type="region of interest" description="Disordered" evidence="1">
    <location>
        <begin position="190"/>
        <end position="211"/>
    </location>
</feature>
<dbReference type="Proteomes" id="UP001209878">
    <property type="component" value="Unassembled WGS sequence"/>
</dbReference>
<feature type="compositionally biased region" description="Low complexity" evidence="1">
    <location>
        <begin position="489"/>
        <end position="500"/>
    </location>
</feature>
<reference evidence="2" key="1">
    <citation type="journal article" date="2023" name="Mol. Biol. Evol.">
        <title>Third-Generation Sequencing Reveals the Adaptive Role of the Epigenome in Three Deep-Sea Polychaetes.</title>
        <authorList>
            <person name="Perez M."/>
            <person name="Aroh O."/>
            <person name="Sun Y."/>
            <person name="Lan Y."/>
            <person name="Juniper S.K."/>
            <person name="Young C.R."/>
            <person name="Angers B."/>
            <person name="Qian P.Y."/>
        </authorList>
    </citation>
    <scope>NUCLEOTIDE SEQUENCE</scope>
    <source>
        <strain evidence="2">R07B-5</strain>
    </source>
</reference>
<protein>
    <submittedName>
        <fullName evidence="2">Uncharacterized protein</fullName>
    </submittedName>
</protein>
<evidence type="ECO:0000313" key="3">
    <source>
        <dbReference type="Proteomes" id="UP001209878"/>
    </source>
</evidence>